<reference evidence="5" key="1">
    <citation type="submission" date="2019-03" db="EMBL/GenBank/DDBJ databases">
        <title>Improved annotation for the trematode Fasciola hepatica.</title>
        <authorList>
            <person name="Choi Y.-J."/>
            <person name="Martin J."/>
            <person name="Mitreva M."/>
        </authorList>
    </citation>
    <scope>NUCLEOTIDE SEQUENCE [LARGE SCALE GENOMIC DNA]</scope>
</reference>
<dbReference type="InterPro" id="IPR001452">
    <property type="entry name" value="SH3_domain"/>
</dbReference>
<dbReference type="PROSITE" id="PS50002">
    <property type="entry name" value="SH3"/>
    <property type="match status" value="1"/>
</dbReference>
<evidence type="ECO:0000256" key="1">
    <source>
        <dbReference type="ARBA" id="ARBA00022443"/>
    </source>
</evidence>
<evidence type="ECO:0000259" key="4">
    <source>
        <dbReference type="PROSITE" id="PS50002"/>
    </source>
</evidence>
<dbReference type="AlphaFoldDB" id="A0A4E0R7Z6"/>
<gene>
    <name evidence="5" type="ORF">D915_006179</name>
</gene>
<organism evidence="5 6">
    <name type="scientific">Fasciola hepatica</name>
    <name type="common">Liver fluke</name>
    <dbReference type="NCBI Taxonomy" id="6192"/>
    <lineage>
        <taxon>Eukaryota</taxon>
        <taxon>Metazoa</taxon>
        <taxon>Spiralia</taxon>
        <taxon>Lophotrochozoa</taxon>
        <taxon>Platyhelminthes</taxon>
        <taxon>Trematoda</taxon>
        <taxon>Digenea</taxon>
        <taxon>Plagiorchiida</taxon>
        <taxon>Echinostomata</taxon>
        <taxon>Echinostomatoidea</taxon>
        <taxon>Fasciolidae</taxon>
        <taxon>Fasciola</taxon>
    </lineage>
</organism>
<dbReference type="Pfam" id="PF14604">
    <property type="entry name" value="SH3_9"/>
    <property type="match status" value="1"/>
</dbReference>
<evidence type="ECO:0000256" key="2">
    <source>
        <dbReference type="PROSITE-ProRule" id="PRU00192"/>
    </source>
</evidence>
<protein>
    <recommendedName>
        <fullName evidence="4">SH3 domain-containing protein</fullName>
    </recommendedName>
</protein>
<accession>A0A4E0R7Z6</accession>
<keyword evidence="6" id="KW-1185">Reference proteome</keyword>
<feature type="compositionally biased region" description="Basic and acidic residues" evidence="3">
    <location>
        <begin position="124"/>
        <end position="133"/>
    </location>
</feature>
<name>A0A4E0R7Z6_FASHE</name>
<dbReference type="Proteomes" id="UP000230066">
    <property type="component" value="Unassembled WGS sequence"/>
</dbReference>
<dbReference type="SUPFAM" id="SSF50044">
    <property type="entry name" value="SH3-domain"/>
    <property type="match status" value="1"/>
</dbReference>
<keyword evidence="1 2" id="KW-0728">SH3 domain</keyword>
<comment type="caution">
    <text evidence="5">The sequence shown here is derived from an EMBL/GenBank/DDBJ whole genome shotgun (WGS) entry which is preliminary data.</text>
</comment>
<dbReference type="InterPro" id="IPR036028">
    <property type="entry name" value="SH3-like_dom_sf"/>
</dbReference>
<sequence length="229" mass="25802">MLSANIMHYYTTLLANRIQKAEWIEFSVDHSQSRTNSVPVTDVNSQILMDYTDEVIDWIRARKSLELPKTPLSDSGSSSATRHFSGVTSRHLEILRQNIRENTRTVMDRLPEIRSTTKPGIMRAHSDVSETKRTQYPADVSPSSATPIPTTLEQTRFVCNLDVDRNALATHRAGFSYEARDCHQVSLRAGQLVVMLQDHDAAGNPEWCRVYVLPTEATGFVPASYLKPI</sequence>
<feature type="region of interest" description="Disordered" evidence="3">
    <location>
        <begin position="124"/>
        <end position="147"/>
    </location>
</feature>
<proteinExistence type="predicted"/>
<evidence type="ECO:0000256" key="3">
    <source>
        <dbReference type="SAM" id="MobiDB-lite"/>
    </source>
</evidence>
<evidence type="ECO:0000313" key="6">
    <source>
        <dbReference type="Proteomes" id="UP000230066"/>
    </source>
</evidence>
<dbReference type="EMBL" id="JXXN02002351">
    <property type="protein sequence ID" value="THD23075.1"/>
    <property type="molecule type" value="Genomic_DNA"/>
</dbReference>
<dbReference type="Gene3D" id="2.30.30.40">
    <property type="entry name" value="SH3 Domains"/>
    <property type="match status" value="1"/>
</dbReference>
<feature type="domain" description="SH3" evidence="4">
    <location>
        <begin position="166"/>
        <end position="229"/>
    </location>
</feature>
<evidence type="ECO:0000313" key="5">
    <source>
        <dbReference type="EMBL" id="THD23075.1"/>
    </source>
</evidence>